<dbReference type="KEGG" id="kan:IMCC3317_11390"/>
<accession>A0A7L4ZH51</accession>
<dbReference type="SUPFAM" id="SSF52129">
    <property type="entry name" value="Caspase-like"/>
    <property type="match status" value="1"/>
</dbReference>
<name>A0A7L4ZH51_9FLAO</name>
<dbReference type="InterPro" id="IPR029030">
    <property type="entry name" value="Caspase-like_dom_sf"/>
</dbReference>
<dbReference type="Proteomes" id="UP000464657">
    <property type="component" value="Chromosome"/>
</dbReference>
<evidence type="ECO:0000313" key="2">
    <source>
        <dbReference type="EMBL" id="QHI35791.1"/>
    </source>
</evidence>
<dbReference type="Pfam" id="PF00656">
    <property type="entry name" value="Peptidase_C14"/>
    <property type="match status" value="1"/>
</dbReference>
<dbReference type="AlphaFoldDB" id="A0A7L4ZH51"/>
<evidence type="ECO:0000313" key="3">
    <source>
        <dbReference type="Proteomes" id="UP000464657"/>
    </source>
</evidence>
<sequence>MKRALLVGIDKYNQHANLDNCEESAIQLKKVLSRNADSSPNFDCKCLISSQIEISRLSIKNDLEILANNLGGISLFYFAGHGVIYEKKGHLVLQDSNYPDDGISISELVDIANKSKSKNFIIILDCWLSGYGGNLFFCDSFLGVHLKEGVSIIALSGVTEIIEKKKKQPNFFTQLIIEALNGAASDLIGRISITSVYSFLESSLKPLGQKPILIANTFDSIDLRLVEPKVSWKLLRKLLYYFRNPDYEFELAPDFEPSSDSCLAGKVDVFKDLTKFWSVGLIKPIDEEHIYFAAINSKSVKLTSIGKIYWKLLEEQKI</sequence>
<dbReference type="GO" id="GO:0004197">
    <property type="term" value="F:cysteine-type endopeptidase activity"/>
    <property type="evidence" value="ECO:0007669"/>
    <property type="project" value="InterPro"/>
</dbReference>
<reference evidence="2 3" key="1">
    <citation type="journal article" date="2013" name="Int. J. Syst. Evol. Microbiol.">
        <title>Kordia antarctica sp. nov., isolated from Antarctic seawater.</title>
        <authorList>
            <person name="Baek K."/>
            <person name="Choi A."/>
            <person name="Kang I."/>
            <person name="Lee K."/>
            <person name="Cho J.C."/>
        </authorList>
    </citation>
    <scope>NUCLEOTIDE SEQUENCE [LARGE SCALE GENOMIC DNA]</scope>
    <source>
        <strain evidence="2 3">IMCC3317</strain>
    </source>
</reference>
<protein>
    <recommendedName>
        <fullName evidence="1">Peptidase C14 caspase domain-containing protein</fullName>
    </recommendedName>
</protein>
<dbReference type="Gene3D" id="3.40.50.1460">
    <property type="match status" value="1"/>
</dbReference>
<gene>
    <name evidence="2" type="ORF">IMCC3317_11390</name>
</gene>
<dbReference type="RefSeq" id="WP_160128516.1">
    <property type="nucleotide sequence ID" value="NZ_CP019288.1"/>
</dbReference>
<evidence type="ECO:0000259" key="1">
    <source>
        <dbReference type="Pfam" id="PF00656"/>
    </source>
</evidence>
<organism evidence="2 3">
    <name type="scientific">Kordia antarctica</name>
    <dbReference type="NCBI Taxonomy" id="1218801"/>
    <lineage>
        <taxon>Bacteria</taxon>
        <taxon>Pseudomonadati</taxon>
        <taxon>Bacteroidota</taxon>
        <taxon>Flavobacteriia</taxon>
        <taxon>Flavobacteriales</taxon>
        <taxon>Flavobacteriaceae</taxon>
        <taxon>Kordia</taxon>
    </lineage>
</organism>
<keyword evidence="3" id="KW-1185">Reference proteome</keyword>
<feature type="domain" description="Peptidase C14 caspase" evidence="1">
    <location>
        <begin position="2"/>
        <end position="126"/>
    </location>
</feature>
<dbReference type="InterPro" id="IPR011600">
    <property type="entry name" value="Pept_C14_caspase"/>
</dbReference>
<dbReference type="OrthoDB" id="2546654at2"/>
<dbReference type="GO" id="GO:0006508">
    <property type="term" value="P:proteolysis"/>
    <property type="evidence" value="ECO:0007669"/>
    <property type="project" value="InterPro"/>
</dbReference>
<proteinExistence type="predicted"/>
<dbReference type="EMBL" id="CP019288">
    <property type="protein sequence ID" value="QHI35791.1"/>
    <property type="molecule type" value="Genomic_DNA"/>
</dbReference>